<keyword evidence="1" id="KW-0472">Membrane</keyword>
<organism evidence="2 3">
    <name type="scientific">Candidatus Uhrbacteria bacterium CG_4_9_14_0_2_um_filter_41_50</name>
    <dbReference type="NCBI Taxonomy" id="1975031"/>
    <lineage>
        <taxon>Bacteria</taxon>
        <taxon>Candidatus Uhriibacteriota</taxon>
    </lineage>
</organism>
<reference evidence="3" key="1">
    <citation type="submission" date="2017-09" db="EMBL/GenBank/DDBJ databases">
        <title>Depth-based differentiation of microbial function through sediment-hosted aquifers and enrichment of novel symbionts in the deep terrestrial subsurface.</title>
        <authorList>
            <person name="Probst A.J."/>
            <person name="Ladd B."/>
            <person name="Jarett J.K."/>
            <person name="Geller-Mcgrath D.E."/>
            <person name="Sieber C.M.K."/>
            <person name="Emerson J.B."/>
            <person name="Anantharaman K."/>
            <person name="Thomas B.C."/>
            <person name="Malmstrom R."/>
            <person name="Stieglmeier M."/>
            <person name="Klingl A."/>
            <person name="Woyke T."/>
            <person name="Ryan C.M."/>
            <person name="Banfield J.F."/>
        </authorList>
    </citation>
    <scope>NUCLEOTIDE SEQUENCE [LARGE SCALE GENOMIC DNA]</scope>
</reference>
<dbReference type="AlphaFoldDB" id="A0A2M8EQ50"/>
<evidence type="ECO:0000313" key="2">
    <source>
        <dbReference type="EMBL" id="PJC24873.1"/>
    </source>
</evidence>
<evidence type="ECO:0000313" key="3">
    <source>
        <dbReference type="Proteomes" id="UP000230251"/>
    </source>
</evidence>
<accession>A0A2M8EQ50</accession>
<dbReference type="Proteomes" id="UP000230251">
    <property type="component" value="Unassembled WGS sequence"/>
</dbReference>
<keyword evidence="1" id="KW-0812">Transmembrane</keyword>
<proteinExistence type="predicted"/>
<dbReference type="Pfam" id="PF18933">
    <property type="entry name" value="PsbP_2"/>
    <property type="match status" value="1"/>
</dbReference>
<protein>
    <submittedName>
        <fullName evidence="2">Uncharacterized protein</fullName>
    </submittedName>
</protein>
<gene>
    <name evidence="2" type="ORF">CO057_00530</name>
</gene>
<sequence>MENKVNPWLVILTIAVIATIAGGGLYYWNTQKQIPEQVVIEQEQPNETPESVDQEWPTYTSDKGFSISYPSDWSISENAGNNADLSVVSLNPPLDEELKGKPILPGDRLSIYYYDNVADEPEASNLEATTLDELVSKNPMITKIDSMEIGGLNGTDVIWGGFGAYYTILVAKDSHLYKIQFSDENELTETEQAIVNSFKFTD</sequence>
<keyword evidence="1" id="KW-1133">Transmembrane helix</keyword>
<dbReference type="EMBL" id="PFSI01000012">
    <property type="protein sequence ID" value="PJC24873.1"/>
    <property type="molecule type" value="Genomic_DNA"/>
</dbReference>
<comment type="caution">
    <text evidence="2">The sequence shown here is derived from an EMBL/GenBank/DDBJ whole genome shotgun (WGS) entry which is preliminary data.</text>
</comment>
<feature type="transmembrane region" description="Helical" evidence="1">
    <location>
        <begin position="7"/>
        <end position="28"/>
    </location>
</feature>
<name>A0A2M8EQ50_9BACT</name>
<evidence type="ECO:0000256" key="1">
    <source>
        <dbReference type="SAM" id="Phobius"/>
    </source>
</evidence>